<dbReference type="InterPro" id="IPR036188">
    <property type="entry name" value="FAD/NAD-bd_sf"/>
</dbReference>
<dbReference type="PANTHER" id="PTHR43809">
    <property type="entry name" value="NITRITE REDUCTASE (NADH) LARGE SUBUNIT"/>
    <property type="match status" value="1"/>
</dbReference>
<dbReference type="GO" id="GO:0046872">
    <property type="term" value="F:metal ion binding"/>
    <property type="evidence" value="ECO:0007669"/>
    <property type="project" value="UniProtKB-KW"/>
</dbReference>
<evidence type="ECO:0000259" key="22">
    <source>
        <dbReference type="PROSITE" id="PS51296"/>
    </source>
</evidence>
<dbReference type="InterPro" id="IPR006067">
    <property type="entry name" value="NO2/SO3_Rdtase_4Fe4S_dom"/>
</dbReference>
<dbReference type="Gene3D" id="1.10.10.1100">
    <property type="entry name" value="BFD-like [2Fe-2S]-binding domain"/>
    <property type="match status" value="1"/>
</dbReference>
<dbReference type="InterPro" id="IPR012748">
    <property type="entry name" value="Rieske-like_NirD"/>
</dbReference>
<dbReference type="InterPro" id="IPR006066">
    <property type="entry name" value="NO2/SO3_Rdtase_FeS/sirohaem_BS"/>
</dbReference>
<dbReference type="NCBIfam" id="TIGR02374">
    <property type="entry name" value="nitri_red_nirB"/>
    <property type="match status" value="1"/>
</dbReference>
<evidence type="ECO:0000256" key="3">
    <source>
        <dbReference type="ARBA" id="ARBA00001974"/>
    </source>
</evidence>
<dbReference type="GO" id="GO:0015980">
    <property type="term" value="P:energy derivation by oxidation of organic compounds"/>
    <property type="evidence" value="ECO:0007669"/>
    <property type="project" value="UniProtKB-ARBA"/>
</dbReference>
<dbReference type="Pfam" id="PF00355">
    <property type="entry name" value="Rieske"/>
    <property type="match status" value="1"/>
</dbReference>
<dbReference type="InterPro" id="IPR012744">
    <property type="entry name" value="Nitri_red_NirB"/>
</dbReference>
<evidence type="ECO:0000256" key="14">
    <source>
        <dbReference type="ARBA" id="ARBA00023014"/>
    </source>
</evidence>
<feature type="domain" description="Rieske" evidence="22">
    <location>
        <begin position="899"/>
        <end position="1000"/>
    </location>
</feature>
<gene>
    <name evidence="23" type="ORF">K469DRAFT_699499</name>
</gene>
<evidence type="ECO:0000256" key="20">
    <source>
        <dbReference type="ARBA" id="ARBA00070300"/>
    </source>
</evidence>
<dbReference type="PRINTS" id="PR00397">
    <property type="entry name" value="SIROHAEM"/>
</dbReference>
<keyword evidence="12" id="KW-0560">Oxidoreductase</keyword>
<dbReference type="Gene3D" id="3.90.480.20">
    <property type="match status" value="1"/>
</dbReference>
<dbReference type="AlphaFoldDB" id="A0A6A6EYP0"/>
<dbReference type="GO" id="GO:0042128">
    <property type="term" value="P:nitrate assimilation"/>
    <property type="evidence" value="ECO:0007669"/>
    <property type="project" value="UniProtKB-UniPathway"/>
</dbReference>
<dbReference type="Pfam" id="PF01077">
    <property type="entry name" value="NIR_SIR"/>
    <property type="match status" value="1"/>
</dbReference>
<dbReference type="Pfam" id="PF03460">
    <property type="entry name" value="NIR_SIR_ferr"/>
    <property type="match status" value="1"/>
</dbReference>
<keyword evidence="24" id="KW-1185">Reference proteome</keyword>
<dbReference type="InterPro" id="IPR041854">
    <property type="entry name" value="BFD-like_2Fe2S-bd_dom_sf"/>
</dbReference>
<reference evidence="23" key="1">
    <citation type="journal article" date="2020" name="Stud. Mycol.">
        <title>101 Dothideomycetes genomes: a test case for predicting lifestyles and emergence of pathogens.</title>
        <authorList>
            <person name="Haridas S."/>
            <person name="Albert R."/>
            <person name="Binder M."/>
            <person name="Bloem J."/>
            <person name="Labutti K."/>
            <person name="Salamov A."/>
            <person name="Andreopoulos B."/>
            <person name="Baker S."/>
            <person name="Barry K."/>
            <person name="Bills G."/>
            <person name="Bluhm B."/>
            <person name="Cannon C."/>
            <person name="Castanera R."/>
            <person name="Culley D."/>
            <person name="Daum C."/>
            <person name="Ezra D."/>
            <person name="Gonzalez J."/>
            <person name="Henrissat B."/>
            <person name="Kuo A."/>
            <person name="Liang C."/>
            <person name="Lipzen A."/>
            <person name="Lutzoni F."/>
            <person name="Magnuson J."/>
            <person name="Mondo S."/>
            <person name="Nolan M."/>
            <person name="Ohm R."/>
            <person name="Pangilinan J."/>
            <person name="Park H.-J."/>
            <person name="Ramirez L."/>
            <person name="Alfaro M."/>
            <person name="Sun H."/>
            <person name="Tritt A."/>
            <person name="Yoshinaga Y."/>
            <person name="Zwiers L.-H."/>
            <person name="Turgeon B."/>
            <person name="Goodwin S."/>
            <person name="Spatafora J."/>
            <person name="Crous P."/>
            <person name="Grigoriev I."/>
        </authorList>
    </citation>
    <scope>NUCLEOTIDE SEQUENCE</scope>
    <source>
        <strain evidence="23">CBS 207.26</strain>
    </source>
</reference>
<dbReference type="GO" id="GO:0051537">
    <property type="term" value="F:2 iron, 2 sulfur cluster binding"/>
    <property type="evidence" value="ECO:0007669"/>
    <property type="project" value="UniProtKB-KW"/>
</dbReference>
<dbReference type="Gene3D" id="2.102.10.10">
    <property type="entry name" value="Rieske [2Fe-2S] iron-sulphur domain"/>
    <property type="match status" value="1"/>
</dbReference>
<evidence type="ECO:0000256" key="7">
    <source>
        <dbReference type="ARBA" id="ARBA00022617"/>
    </source>
</evidence>
<dbReference type="GO" id="GO:0050661">
    <property type="term" value="F:NADP binding"/>
    <property type="evidence" value="ECO:0007669"/>
    <property type="project" value="InterPro"/>
</dbReference>
<dbReference type="Pfam" id="PF07992">
    <property type="entry name" value="Pyr_redox_2"/>
    <property type="match status" value="1"/>
</dbReference>
<dbReference type="Pfam" id="PF04324">
    <property type="entry name" value="Fer2_BFD"/>
    <property type="match status" value="1"/>
</dbReference>
<dbReference type="FunFam" id="1.10.10.1100:FF:000002">
    <property type="entry name" value="Nitrite reductase large subunit"/>
    <property type="match status" value="1"/>
</dbReference>
<evidence type="ECO:0000256" key="12">
    <source>
        <dbReference type="ARBA" id="ARBA00023002"/>
    </source>
</evidence>
<keyword evidence="6" id="KW-0004">4Fe-4S</keyword>
<dbReference type="InterPro" id="IPR023753">
    <property type="entry name" value="FAD/NAD-binding_dom"/>
</dbReference>
<accession>A0A6A6EYP0</accession>
<evidence type="ECO:0000256" key="19">
    <source>
        <dbReference type="ARBA" id="ARBA00066907"/>
    </source>
</evidence>
<feature type="region of interest" description="Disordered" evidence="21">
    <location>
        <begin position="1040"/>
        <end position="1067"/>
    </location>
</feature>
<dbReference type="PROSITE" id="PS00365">
    <property type="entry name" value="NIR_SIR"/>
    <property type="match status" value="1"/>
</dbReference>
<comment type="cofactor">
    <cofactor evidence="3">
        <name>FAD</name>
        <dbReference type="ChEBI" id="CHEBI:57692"/>
    </cofactor>
</comment>
<keyword evidence="9" id="KW-0001">2Fe-2S</keyword>
<dbReference type="InterPro" id="IPR005117">
    <property type="entry name" value="NiRdtase/SiRdtase_haem-b_fer"/>
</dbReference>
<comment type="pathway">
    <text evidence="4">Nitrogen metabolism; nitrate reduction (assimilation).</text>
</comment>
<evidence type="ECO:0000256" key="4">
    <source>
        <dbReference type="ARBA" id="ARBA00005096"/>
    </source>
</evidence>
<name>A0A6A6EYP0_9PEZI</name>
<dbReference type="InterPro" id="IPR036922">
    <property type="entry name" value="Rieske_2Fe-2S_sf"/>
</dbReference>
<dbReference type="PANTHER" id="PTHR43809:SF1">
    <property type="entry name" value="NITRITE REDUCTASE (NADH) LARGE SUBUNIT"/>
    <property type="match status" value="1"/>
</dbReference>
<sequence>MATIDEVQSEPNNRKRVVVVGLGMVGIAFSEKLLKLDGKRREYDVVIIGEEPHLAYNRVGLTSYFQHREVERLYIKPEEWFKSMPKGSLSYSLNTVVTEINSENKTVKTAKGDKFNYHILVLAIGSTAILPRAIPGHDATGVFVYRTIEDLQNLISFSAAKKGKGQKGIVIGGGLLGLEAAKAMLDLEVYEKITVIEAMPYVLGRQLDSDAGMMVVEQVKDLGVDVVLGKMVSKLTTAENGNVTGVQFKDGDEVEGACVCFAIGVRARDDLAKQSGIQCHERGGILVSDDLQTSANDVYAIGECANWKNMCYGLVGPGYEMADLLAFNLTEGRIHQQPRSFTDPDLSTKLKLLGVEVASFGDCFADVFGPKWLPDGASGSDKKGQVKALTYKDPFGQVYKKYLFTLDGKYLLGGMMMGDAKDYVKLLAITKQHKQLEVPPGELMIGKSGGDEAVDVLPDDAQICSCNNVTKKDITTAIKESSCKSVGDVKSCTKAGTSCGGCLPLVQSIFNKTMAESGEEIQNHLCPHFKYSRADLFYTVMVKKLKSFEVIMAECGTPGSLGCEVCKPAIASILASLFNSHILDPSRKGLQDTNDKFLANIQRNGTFSVVPRVPGGEITPKKLAVIARVAEKYNLYCKITGGQRIDMFGAKKQDLLAIWTELIEDGGMESGHAYAKALRTVKSCVGTTWCRFGIGDSVGMAVRIEERYKSIRAPHKIKGAVSGCVRECAEAQNKDFGLIATERGFNIFVGGNGGAKPRHSELLAKDVPVDDVLPILDRYLLLYIRTADRLQRTARWIEGLPGGIQYLREVILDDKLGICSELEKQMGELVSSYFCEWTETIKNPERQKQFQQFANVNETVDWVEPMTERGQQRPSNWPKEPAKVDFNVTWSSLSWQPIVKASKFRDLHTGDSQQVKRGGTQLAIFKIRGKYYCTQQMCPHKRAFVLSDGLIGEGNNKLWVSCPHHKRNFELSGPDAGKCGNDDMHIATFAVEERDDGWIYVQLPPVEELDKALGTEKWKVKSGETPGQFDKLDEKLRMKGGRKGQRINGDLKGRASGVAKENDGLDW</sequence>
<evidence type="ECO:0000256" key="18">
    <source>
        <dbReference type="ARBA" id="ARBA00051413"/>
    </source>
</evidence>
<comment type="cofactor">
    <cofactor evidence="16">
        <name>[2Fe-2S] cluster</name>
        <dbReference type="ChEBI" id="CHEBI:190135"/>
    </cofactor>
</comment>
<dbReference type="FunFam" id="3.30.413.10:FF:000007">
    <property type="entry name" value="Nitrite reductase [NAD(P)H] large subunit"/>
    <property type="match status" value="1"/>
</dbReference>
<proteinExistence type="inferred from homology"/>
<dbReference type="Proteomes" id="UP000800200">
    <property type="component" value="Unassembled WGS sequence"/>
</dbReference>
<dbReference type="GO" id="GO:0020037">
    <property type="term" value="F:heme binding"/>
    <property type="evidence" value="ECO:0007669"/>
    <property type="project" value="InterPro"/>
</dbReference>
<evidence type="ECO:0000256" key="17">
    <source>
        <dbReference type="ARBA" id="ARBA00050114"/>
    </source>
</evidence>
<evidence type="ECO:0000256" key="10">
    <source>
        <dbReference type="ARBA" id="ARBA00022723"/>
    </source>
</evidence>
<dbReference type="InterPro" id="IPR007419">
    <property type="entry name" value="BFD-like_2Fe2S-bd_dom"/>
</dbReference>
<dbReference type="GO" id="GO:0008942">
    <property type="term" value="F:nitrite reductase [NAD(P)H] activity"/>
    <property type="evidence" value="ECO:0007669"/>
    <property type="project" value="UniProtKB-EC"/>
</dbReference>
<evidence type="ECO:0000256" key="16">
    <source>
        <dbReference type="ARBA" id="ARBA00034078"/>
    </source>
</evidence>
<organism evidence="23 24">
    <name type="scientific">Zopfia rhizophila CBS 207.26</name>
    <dbReference type="NCBI Taxonomy" id="1314779"/>
    <lineage>
        <taxon>Eukaryota</taxon>
        <taxon>Fungi</taxon>
        <taxon>Dikarya</taxon>
        <taxon>Ascomycota</taxon>
        <taxon>Pezizomycotina</taxon>
        <taxon>Dothideomycetes</taxon>
        <taxon>Dothideomycetes incertae sedis</taxon>
        <taxon>Zopfiaceae</taxon>
        <taxon>Zopfia</taxon>
    </lineage>
</organism>
<dbReference type="InterPro" id="IPR045854">
    <property type="entry name" value="NO2/SO3_Rdtase_4Fe4S_sf"/>
</dbReference>
<evidence type="ECO:0000256" key="2">
    <source>
        <dbReference type="ARBA" id="ARBA00001966"/>
    </source>
</evidence>
<evidence type="ECO:0000256" key="11">
    <source>
        <dbReference type="ARBA" id="ARBA00022827"/>
    </source>
</evidence>
<dbReference type="InterPro" id="IPR017941">
    <property type="entry name" value="Rieske_2Fe-2S"/>
</dbReference>
<keyword evidence="11" id="KW-0274">FAD</keyword>
<dbReference type="GO" id="GO:0051539">
    <property type="term" value="F:4 iron, 4 sulfur cluster binding"/>
    <property type="evidence" value="ECO:0007669"/>
    <property type="project" value="UniProtKB-KW"/>
</dbReference>
<evidence type="ECO:0000256" key="5">
    <source>
        <dbReference type="ARBA" id="ARBA00010429"/>
    </source>
</evidence>
<dbReference type="CDD" id="cd19944">
    <property type="entry name" value="NirB_Fer2_BFD-like_2"/>
    <property type="match status" value="1"/>
</dbReference>
<dbReference type="UniPathway" id="UPA00653"/>
<dbReference type="SUPFAM" id="SSF51905">
    <property type="entry name" value="FAD/NAD(P)-binding domain"/>
    <property type="match status" value="1"/>
</dbReference>
<dbReference type="InterPro" id="IPR052034">
    <property type="entry name" value="NasD-like"/>
</dbReference>
<dbReference type="CDD" id="cd19943">
    <property type="entry name" value="NirB_Fer2_BFD-like_1"/>
    <property type="match status" value="1"/>
</dbReference>
<keyword evidence="14" id="KW-0411">Iron-sulfur</keyword>
<dbReference type="Gene3D" id="3.50.50.60">
    <property type="entry name" value="FAD/NAD(P)-binding domain"/>
    <property type="match status" value="2"/>
</dbReference>
<dbReference type="EC" id="1.7.1.4" evidence="19"/>
<dbReference type="GO" id="GO:0050660">
    <property type="term" value="F:flavin adenine dinucleotide binding"/>
    <property type="evidence" value="ECO:0007669"/>
    <property type="project" value="InterPro"/>
</dbReference>
<keyword evidence="13" id="KW-0408">Iron</keyword>
<comment type="catalytic activity">
    <reaction evidence="18">
        <text>NH4(+) + 3 NADP(+) + 2 H2O = nitrite + 3 NADPH + 5 H(+)</text>
        <dbReference type="Rhea" id="RHEA:24632"/>
        <dbReference type="ChEBI" id="CHEBI:15377"/>
        <dbReference type="ChEBI" id="CHEBI:15378"/>
        <dbReference type="ChEBI" id="CHEBI:16301"/>
        <dbReference type="ChEBI" id="CHEBI:28938"/>
        <dbReference type="ChEBI" id="CHEBI:57783"/>
        <dbReference type="ChEBI" id="CHEBI:58349"/>
        <dbReference type="EC" id="1.7.1.4"/>
    </reaction>
</comment>
<keyword evidence="8" id="KW-0285">Flavoprotein</keyword>
<comment type="cofactor">
    <cofactor evidence="1">
        <name>siroheme</name>
        <dbReference type="ChEBI" id="CHEBI:60052"/>
    </cofactor>
</comment>
<dbReference type="PROSITE" id="PS51296">
    <property type="entry name" value="RIESKE"/>
    <property type="match status" value="1"/>
</dbReference>
<evidence type="ECO:0000313" key="23">
    <source>
        <dbReference type="EMBL" id="KAF2195878.1"/>
    </source>
</evidence>
<comment type="cofactor">
    <cofactor evidence="2">
        <name>[4Fe-4S] cluster</name>
        <dbReference type="ChEBI" id="CHEBI:49883"/>
    </cofactor>
</comment>
<dbReference type="InterPro" id="IPR036136">
    <property type="entry name" value="Nit/Sulf_reduc_fer-like_dom_sf"/>
</dbReference>
<dbReference type="SUPFAM" id="SSF56014">
    <property type="entry name" value="Nitrite and sulphite reductase 4Fe-4S domain-like"/>
    <property type="match status" value="1"/>
</dbReference>
<comment type="similarity">
    <text evidence="5">Belongs to the nitrite and sulfite reductase 4Fe-4S domain family.</text>
</comment>
<dbReference type="SUPFAM" id="SSF50022">
    <property type="entry name" value="ISP domain"/>
    <property type="match status" value="1"/>
</dbReference>
<dbReference type="OrthoDB" id="432169at2759"/>
<evidence type="ECO:0000256" key="15">
    <source>
        <dbReference type="ARBA" id="ARBA00023063"/>
    </source>
</evidence>
<dbReference type="PRINTS" id="PR00368">
    <property type="entry name" value="FADPNR"/>
</dbReference>
<dbReference type="NCBIfam" id="NF011565">
    <property type="entry name" value="PRK14989.1"/>
    <property type="match status" value="1"/>
</dbReference>
<evidence type="ECO:0000256" key="21">
    <source>
        <dbReference type="SAM" id="MobiDB-lite"/>
    </source>
</evidence>
<evidence type="ECO:0000256" key="9">
    <source>
        <dbReference type="ARBA" id="ARBA00022714"/>
    </source>
</evidence>
<dbReference type="NCBIfam" id="TIGR02378">
    <property type="entry name" value="nirD_assim_sml"/>
    <property type="match status" value="1"/>
</dbReference>
<comment type="catalytic activity">
    <reaction evidence="17">
        <text>NH4(+) + 3 NAD(+) + 2 H2O = nitrite + 3 NADH + 5 H(+)</text>
        <dbReference type="Rhea" id="RHEA:24628"/>
        <dbReference type="ChEBI" id="CHEBI:15377"/>
        <dbReference type="ChEBI" id="CHEBI:15378"/>
        <dbReference type="ChEBI" id="CHEBI:16301"/>
        <dbReference type="ChEBI" id="CHEBI:28938"/>
        <dbReference type="ChEBI" id="CHEBI:57540"/>
        <dbReference type="ChEBI" id="CHEBI:57945"/>
        <dbReference type="EC" id="1.7.1.4"/>
    </reaction>
</comment>
<keyword evidence="10" id="KW-0479">Metal-binding</keyword>
<keyword evidence="15" id="KW-0534">Nitrate assimilation</keyword>
<evidence type="ECO:0000256" key="8">
    <source>
        <dbReference type="ARBA" id="ARBA00022630"/>
    </source>
</evidence>
<evidence type="ECO:0000256" key="1">
    <source>
        <dbReference type="ARBA" id="ARBA00001929"/>
    </source>
</evidence>
<evidence type="ECO:0000313" key="24">
    <source>
        <dbReference type="Proteomes" id="UP000800200"/>
    </source>
</evidence>
<keyword evidence="7" id="KW-0349">Heme</keyword>
<dbReference type="Gene3D" id="3.30.413.10">
    <property type="entry name" value="Sulfite Reductase Hemoprotein, domain 1"/>
    <property type="match status" value="1"/>
</dbReference>
<dbReference type="SUPFAM" id="SSF55124">
    <property type="entry name" value="Nitrite/Sulfite reductase N-terminal domain-like"/>
    <property type="match status" value="1"/>
</dbReference>
<evidence type="ECO:0000256" key="6">
    <source>
        <dbReference type="ARBA" id="ARBA00022485"/>
    </source>
</evidence>
<dbReference type="EMBL" id="ML994610">
    <property type="protein sequence ID" value="KAF2195878.1"/>
    <property type="molecule type" value="Genomic_DNA"/>
</dbReference>
<protein>
    <recommendedName>
        <fullName evidence="20">Nitrite reductase [NAD(P)H]</fullName>
        <ecNumber evidence="19">1.7.1.4</ecNumber>
    </recommendedName>
</protein>
<evidence type="ECO:0000256" key="13">
    <source>
        <dbReference type="ARBA" id="ARBA00023004"/>
    </source>
</evidence>